<organism evidence="1 2">
    <name type="scientific">Sphagnum jensenii</name>
    <dbReference type="NCBI Taxonomy" id="128206"/>
    <lineage>
        <taxon>Eukaryota</taxon>
        <taxon>Viridiplantae</taxon>
        <taxon>Streptophyta</taxon>
        <taxon>Embryophyta</taxon>
        <taxon>Bryophyta</taxon>
        <taxon>Sphagnophytina</taxon>
        <taxon>Sphagnopsida</taxon>
        <taxon>Sphagnales</taxon>
        <taxon>Sphagnaceae</taxon>
        <taxon>Sphagnum</taxon>
    </lineage>
</organism>
<protein>
    <submittedName>
        <fullName evidence="1">Uncharacterized protein</fullName>
    </submittedName>
</protein>
<name>A0ABP1BJK5_9BRYO</name>
<sequence length="306" mass="34517">MPLLSAVLQRQILSLYEASAPCVGPAKLSSLCSRVHDHTSISRGDFHPLLGDDELKGKSRDLVTAIHDEEASQDIRGVAPGEEEHQLNAGHKHESFNGNSAFFCTSSLPENKRRVLPYFCGALLWMESALRQGGDFKETFAEILYDLQWYMMVLRSISLKWIFQDSWIPPSWLLQQVDCDGNLSERDNDSLLKAAKQDQEDLKLRLGNLKGDHACHGERCTGMDINQQCLASQLLNKMKFEEQFQAWPTQEKKNYHEELYNVNRIKLTEWPFVVLANLQELDKGGLLGLLLTEGSSPEAGNLSASR</sequence>
<reference evidence="1" key="1">
    <citation type="submission" date="2024-03" db="EMBL/GenBank/DDBJ databases">
        <authorList>
            <consortium name="ELIXIR-Norway"/>
            <consortium name="Elixir Norway"/>
        </authorList>
    </citation>
    <scope>NUCLEOTIDE SEQUENCE</scope>
</reference>
<gene>
    <name evidence="1" type="ORF">CSSPJE1EN2_LOCUS18015</name>
</gene>
<dbReference type="Proteomes" id="UP001497522">
    <property type="component" value="Chromosome 5"/>
</dbReference>
<accession>A0ABP1BJK5</accession>
<evidence type="ECO:0000313" key="2">
    <source>
        <dbReference type="Proteomes" id="UP001497522"/>
    </source>
</evidence>
<evidence type="ECO:0000313" key="1">
    <source>
        <dbReference type="EMBL" id="CAK9875793.1"/>
    </source>
</evidence>
<keyword evidence="2" id="KW-1185">Reference proteome</keyword>
<dbReference type="EMBL" id="OZ023706">
    <property type="protein sequence ID" value="CAK9875793.1"/>
    <property type="molecule type" value="Genomic_DNA"/>
</dbReference>
<proteinExistence type="predicted"/>